<dbReference type="InterPro" id="IPR053521">
    <property type="entry name" value="McjB-like"/>
</dbReference>
<evidence type="ECO:0000256" key="1">
    <source>
        <dbReference type="SAM" id="Phobius"/>
    </source>
</evidence>
<feature type="transmembrane region" description="Helical" evidence="1">
    <location>
        <begin position="12"/>
        <end position="31"/>
    </location>
</feature>
<keyword evidence="4" id="KW-1185">Reference proteome</keyword>
<dbReference type="EMBL" id="LPUY01000049">
    <property type="protein sequence ID" value="KUP93524.1"/>
    <property type="molecule type" value="Genomic_DNA"/>
</dbReference>
<keyword evidence="1" id="KW-1133">Transmembrane helix</keyword>
<sequence>MHRFKAWIRRGLLFLLCLGVVIFVRIALYLAKFTQIRRWLVTPADGSRDNAARAHVVARTVSRAARYVPKATCMTQALTGQAILSWFGVPTDLIIGAASAATPDVAEATDFHAWLIWQETVILGGEELTRRDFSALSRMSSQHV</sequence>
<keyword evidence="1" id="KW-0812">Transmembrane</keyword>
<comment type="caution">
    <text evidence="3">The sequence shown here is derived from an EMBL/GenBank/DDBJ whole genome shotgun (WGS) entry which is preliminary data.</text>
</comment>
<dbReference type="RefSeq" id="WP_068241775.1">
    <property type="nucleotide sequence ID" value="NZ_LPUY01000049.1"/>
</dbReference>
<dbReference type="AlphaFoldDB" id="A0A132BZ04"/>
<evidence type="ECO:0000259" key="2">
    <source>
        <dbReference type="Pfam" id="PF13471"/>
    </source>
</evidence>
<dbReference type="Proteomes" id="UP000068382">
    <property type="component" value="Unassembled WGS sequence"/>
</dbReference>
<protein>
    <recommendedName>
        <fullName evidence="2">Microcin J25-processing protein McjB C-terminal domain-containing protein</fullName>
    </recommendedName>
</protein>
<name>A0A132BZ04_9RHOB</name>
<dbReference type="InterPro" id="IPR032708">
    <property type="entry name" value="McjB_C"/>
</dbReference>
<gene>
    <name evidence="3" type="ORF">TRIHO_15470</name>
</gene>
<dbReference type="OrthoDB" id="7569774at2"/>
<evidence type="ECO:0000313" key="4">
    <source>
        <dbReference type="Proteomes" id="UP000068382"/>
    </source>
</evidence>
<keyword evidence="1" id="KW-0472">Membrane</keyword>
<accession>A0A132BZ04</accession>
<feature type="domain" description="Microcin J25-processing protein McjB C-terminal" evidence="2">
    <location>
        <begin position="23"/>
        <end position="136"/>
    </location>
</feature>
<dbReference type="NCBIfam" id="NF033537">
    <property type="entry name" value="lasso_biosyn_B2"/>
    <property type="match status" value="1"/>
</dbReference>
<evidence type="ECO:0000313" key="3">
    <source>
        <dbReference type="EMBL" id="KUP93524.1"/>
    </source>
</evidence>
<dbReference type="Pfam" id="PF13471">
    <property type="entry name" value="Transglut_core3"/>
    <property type="match status" value="1"/>
</dbReference>
<reference evidence="3 4" key="1">
    <citation type="submission" date="2015-12" db="EMBL/GenBank/DDBJ databases">
        <title>Genome sequence of the marine Rhodobacteraceae strain O3.65, Candidatus Tritonibacter horizontis.</title>
        <authorList>
            <person name="Poehlein A."/>
            <person name="Giebel H.A."/>
            <person name="Voget S."/>
            <person name="Brinkhoff T."/>
        </authorList>
    </citation>
    <scope>NUCLEOTIDE SEQUENCE [LARGE SCALE GENOMIC DNA]</scope>
    <source>
        <strain evidence="3 4">O3.65</strain>
    </source>
</reference>
<organism evidence="3 4">
    <name type="scientific">Tritonibacter horizontis</name>
    <dbReference type="NCBI Taxonomy" id="1768241"/>
    <lineage>
        <taxon>Bacteria</taxon>
        <taxon>Pseudomonadati</taxon>
        <taxon>Pseudomonadota</taxon>
        <taxon>Alphaproteobacteria</taxon>
        <taxon>Rhodobacterales</taxon>
        <taxon>Paracoccaceae</taxon>
        <taxon>Tritonibacter</taxon>
    </lineage>
</organism>
<proteinExistence type="predicted"/>